<organism evidence="1 2">
    <name type="scientific">Entomophthora muscae</name>
    <dbReference type="NCBI Taxonomy" id="34485"/>
    <lineage>
        <taxon>Eukaryota</taxon>
        <taxon>Fungi</taxon>
        <taxon>Fungi incertae sedis</taxon>
        <taxon>Zoopagomycota</taxon>
        <taxon>Entomophthoromycotina</taxon>
        <taxon>Entomophthoromycetes</taxon>
        <taxon>Entomophthorales</taxon>
        <taxon>Entomophthoraceae</taxon>
        <taxon>Entomophthora</taxon>
    </lineage>
</organism>
<dbReference type="EMBL" id="QTSX02003696">
    <property type="protein sequence ID" value="KAJ9068731.1"/>
    <property type="molecule type" value="Genomic_DNA"/>
</dbReference>
<reference evidence="1" key="1">
    <citation type="submission" date="2022-04" db="EMBL/GenBank/DDBJ databases">
        <title>Genome of the entomopathogenic fungus Entomophthora muscae.</title>
        <authorList>
            <person name="Elya C."/>
            <person name="Lovett B.R."/>
            <person name="Lee E."/>
            <person name="Macias A.M."/>
            <person name="Hajek A.E."/>
            <person name="De Bivort B.L."/>
            <person name="Kasson M.T."/>
            <person name="De Fine Licht H.H."/>
            <person name="Stajich J.E."/>
        </authorList>
    </citation>
    <scope>NUCLEOTIDE SEQUENCE</scope>
    <source>
        <strain evidence="1">Berkeley</strain>
    </source>
</reference>
<comment type="caution">
    <text evidence="1">The sequence shown here is derived from an EMBL/GenBank/DDBJ whole genome shotgun (WGS) entry which is preliminary data.</text>
</comment>
<dbReference type="Proteomes" id="UP001165960">
    <property type="component" value="Unassembled WGS sequence"/>
</dbReference>
<protein>
    <submittedName>
        <fullName evidence="1">Dipeptidyl-peptidase 5</fullName>
    </submittedName>
</protein>
<proteinExistence type="predicted"/>
<gene>
    <name evidence="1" type="primary">dpp5_5</name>
    <name evidence="1" type="ORF">DSO57_1025675</name>
</gene>
<name>A0ACC2T2B0_9FUNG</name>
<sequence>MESEFGGLPWSSNSTYQLHNPSLYVDRWKTPTLIIHGAKDYRLVDGEGLAAFTALQRQSIPSRLLYFPTESHWVSNSANLIRWYSEMLEWSSTHLNVMPLH</sequence>
<keyword evidence="2" id="KW-1185">Reference proteome</keyword>
<evidence type="ECO:0000313" key="1">
    <source>
        <dbReference type="EMBL" id="KAJ9068731.1"/>
    </source>
</evidence>
<accession>A0ACC2T2B0</accession>
<evidence type="ECO:0000313" key="2">
    <source>
        <dbReference type="Proteomes" id="UP001165960"/>
    </source>
</evidence>